<evidence type="ECO:0000313" key="1">
    <source>
        <dbReference type="EMBL" id="GFD46734.1"/>
    </source>
</evidence>
<accession>A0A699WQJ3</accession>
<proteinExistence type="predicted"/>
<organism evidence="1">
    <name type="scientific">Tanacetum cinerariifolium</name>
    <name type="common">Dalmatian daisy</name>
    <name type="synonym">Chrysanthemum cinerariifolium</name>
    <dbReference type="NCBI Taxonomy" id="118510"/>
    <lineage>
        <taxon>Eukaryota</taxon>
        <taxon>Viridiplantae</taxon>
        <taxon>Streptophyta</taxon>
        <taxon>Embryophyta</taxon>
        <taxon>Tracheophyta</taxon>
        <taxon>Spermatophyta</taxon>
        <taxon>Magnoliopsida</taxon>
        <taxon>eudicotyledons</taxon>
        <taxon>Gunneridae</taxon>
        <taxon>Pentapetalae</taxon>
        <taxon>asterids</taxon>
        <taxon>campanulids</taxon>
        <taxon>Asterales</taxon>
        <taxon>Asteraceae</taxon>
        <taxon>Asteroideae</taxon>
        <taxon>Anthemideae</taxon>
        <taxon>Anthemidinae</taxon>
        <taxon>Tanacetum</taxon>
    </lineage>
</organism>
<evidence type="ECO:0008006" key="2">
    <source>
        <dbReference type="Google" id="ProtNLM"/>
    </source>
</evidence>
<reference evidence="1" key="1">
    <citation type="journal article" date="2019" name="Sci. Rep.">
        <title>Draft genome of Tanacetum cinerariifolium, the natural source of mosquito coil.</title>
        <authorList>
            <person name="Yamashiro T."/>
            <person name="Shiraishi A."/>
            <person name="Satake H."/>
            <person name="Nakayama K."/>
        </authorList>
    </citation>
    <scope>NUCLEOTIDE SEQUENCE</scope>
</reference>
<comment type="caution">
    <text evidence="1">The sequence shown here is derived from an EMBL/GenBank/DDBJ whole genome shotgun (WGS) entry which is preliminary data.</text>
</comment>
<protein>
    <recommendedName>
        <fullName evidence="2">Reverse transcriptase domain-containing protein</fullName>
    </recommendedName>
</protein>
<dbReference type="AlphaFoldDB" id="A0A699WQJ3"/>
<sequence>MTYSEIRPLFQKHYNHNQAFLKEVIEEVTLPEKEVEVEAHKREDCFNDDDDIYTEAPPMESKIPIVDYKIHLERNKPYFKIIRADGNHML</sequence>
<name>A0A699WQJ3_TANCI</name>
<feature type="non-terminal residue" evidence="1">
    <location>
        <position position="90"/>
    </location>
</feature>
<gene>
    <name evidence="1" type="ORF">Tci_918703</name>
</gene>
<dbReference type="EMBL" id="BKCJ011681989">
    <property type="protein sequence ID" value="GFD46734.1"/>
    <property type="molecule type" value="Genomic_DNA"/>
</dbReference>